<dbReference type="PANTHER" id="PTHR43229">
    <property type="entry name" value="NODULATION PROTEIN J"/>
    <property type="match status" value="1"/>
</dbReference>
<proteinExistence type="inferred from homology"/>
<comment type="similarity">
    <text evidence="5">Belongs to the ABC-2 integral membrane protein family.</text>
</comment>
<dbReference type="InterPro" id="IPR051784">
    <property type="entry name" value="Nod_factor_ABC_transporter"/>
</dbReference>
<gene>
    <name evidence="7" type="ORF">AVDCRST_MAG26-4319</name>
</gene>
<dbReference type="GO" id="GO:0043190">
    <property type="term" value="C:ATP-binding cassette (ABC) transporter complex"/>
    <property type="evidence" value="ECO:0007669"/>
    <property type="project" value="InterPro"/>
</dbReference>
<feature type="transmembrane region" description="Helical" evidence="5">
    <location>
        <begin position="183"/>
        <end position="206"/>
    </location>
</feature>
<sequence>MSAMTPATSPAVYAVKQIDHTRRMPFLAQVGLLSWRALLVNLRVPAAIVPPLIIGVFFLLVNNAQLGGVAEVFLGGKSYLNFILPLSVVSAALSGAGVAGQTIVSDIERGYFDKLLLTPVSRWALLLGPMVAGGIVLVLQTVTMVLVGLLLGVRPETGALGLLAMLGFSLLLGVSFSGLPVGIALLTGSAAATGGASFLFFPLTFLTATYVPLDRLEGWFKTATLLNPITYPLEAMRAILSTGWDAALIAQGLGASTGLLAILFGFALYSLRVRTRRK</sequence>
<dbReference type="GO" id="GO:0140359">
    <property type="term" value="F:ABC-type transporter activity"/>
    <property type="evidence" value="ECO:0007669"/>
    <property type="project" value="InterPro"/>
</dbReference>
<evidence type="ECO:0000256" key="1">
    <source>
        <dbReference type="ARBA" id="ARBA00004141"/>
    </source>
</evidence>
<keyword evidence="4 5" id="KW-0472">Membrane</keyword>
<name>A0A6J4K2H7_9CHLR</name>
<keyword evidence="5" id="KW-1003">Cell membrane</keyword>
<protein>
    <recommendedName>
        <fullName evidence="5">Transport permease protein</fullName>
    </recommendedName>
</protein>
<feature type="domain" description="ABC transmembrane type-2" evidence="6">
    <location>
        <begin position="42"/>
        <end position="274"/>
    </location>
</feature>
<dbReference type="InterPro" id="IPR013525">
    <property type="entry name" value="ABC2_TM"/>
</dbReference>
<comment type="subcellular location">
    <subcellularLocation>
        <location evidence="5">Cell membrane</location>
        <topology evidence="5">Multi-pass membrane protein</topology>
    </subcellularLocation>
    <subcellularLocation>
        <location evidence="1">Membrane</location>
        <topology evidence="1">Multi-pass membrane protein</topology>
    </subcellularLocation>
</comment>
<keyword evidence="5" id="KW-0813">Transport</keyword>
<feature type="transmembrane region" description="Helical" evidence="5">
    <location>
        <begin position="123"/>
        <end position="151"/>
    </location>
</feature>
<evidence type="ECO:0000313" key="7">
    <source>
        <dbReference type="EMBL" id="CAA9294012.1"/>
    </source>
</evidence>
<evidence type="ECO:0000256" key="3">
    <source>
        <dbReference type="ARBA" id="ARBA00022989"/>
    </source>
</evidence>
<evidence type="ECO:0000259" key="6">
    <source>
        <dbReference type="PROSITE" id="PS51012"/>
    </source>
</evidence>
<keyword evidence="2 5" id="KW-0812">Transmembrane</keyword>
<organism evidence="7">
    <name type="scientific">uncultured Chloroflexia bacterium</name>
    <dbReference type="NCBI Taxonomy" id="1672391"/>
    <lineage>
        <taxon>Bacteria</taxon>
        <taxon>Bacillati</taxon>
        <taxon>Chloroflexota</taxon>
        <taxon>Chloroflexia</taxon>
        <taxon>environmental samples</taxon>
    </lineage>
</organism>
<dbReference type="PIRSF" id="PIRSF006648">
    <property type="entry name" value="DrrB"/>
    <property type="match status" value="1"/>
</dbReference>
<feature type="transmembrane region" description="Helical" evidence="5">
    <location>
        <begin position="158"/>
        <end position="177"/>
    </location>
</feature>
<dbReference type="InterPro" id="IPR000412">
    <property type="entry name" value="ABC_2_transport"/>
</dbReference>
<feature type="transmembrane region" description="Helical" evidence="5">
    <location>
        <begin position="246"/>
        <end position="269"/>
    </location>
</feature>
<keyword evidence="3 5" id="KW-1133">Transmembrane helix</keyword>
<dbReference type="EMBL" id="CADCTK010001021">
    <property type="protein sequence ID" value="CAA9294012.1"/>
    <property type="molecule type" value="Genomic_DNA"/>
</dbReference>
<dbReference type="Pfam" id="PF01061">
    <property type="entry name" value="ABC2_membrane"/>
    <property type="match status" value="1"/>
</dbReference>
<evidence type="ECO:0000256" key="2">
    <source>
        <dbReference type="ARBA" id="ARBA00022692"/>
    </source>
</evidence>
<evidence type="ECO:0000256" key="4">
    <source>
        <dbReference type="ARBA" id="ARBA00023136"/>
    </source>
</evidence>
<dbReference type="PROSITE" id="PS51012">
    <property type="entry name" value="ABC_TM2"/>
    <property type="match status" value="1"/>
</dbReference>
<reference evidence="7" key="1">
    <citation type="submission" date="2020-02" db="EMBL/GenBank/DDBJ databases">
        <authorList>
            <person name="Meier V. D."/>
        </authorList>
    </citation>
    <scope>NUCLEOTIDE SEQUENCE</scope>
    <source>
        <strain evidence="7">AVDCRST_MAG26</strain>
    </source>
</reference>
<accession>A0A6J4K2H7</accession>
<dbReference type="AlphaFoldDB" id="A0A6J4K2H7"/>
<dbReference type="InterPro" id="IPR047817">
    <property type="entry name" value="ABC2_TM_bact-type"/>
</dbReference>
<feature type="transmembrane region" description="Helical" evidence="5">
    <location>
        <begin position="82"/>
        <end position="103"/>
    </location>
</feature>
<feature type="transmembrane region" description="Helical" evidence="5">
    <location>
        <begin position="42"/>
        <end position="61"/>
    </location>
</feature>
<dbReference type="PANTHER" id="PTHR43229:SF3">
    <property type="entry name" value="ABC-TYPE MULTIDRUG TRANSPORT SYSTEM, PERMEASE COMPONENT"/>
    <property type="match status" value="1"/>
</dbReference>
<evidence type="ECO:0000256" key="5">
    <source>
        <dbReference type="RuleBase" id="RU361157"/>
    </source>
</evidence>